<protein>
    <submittedName>
        <fullName evidence="1">Uncharacterized protein</fullName>
    </submittedName>
</protein>
<reference evidence="1 2" key="1">
    <citation type="submission" date="2012-02" db="EMBL/GenBank/DDBJ databases">
        <title>Improved High-Quality Draft sequence of Microvirga sp. WSM3557.</title>
        <authorList>
            <consortium name="US DOE Joint Genome Institute"/>
            <person name="Lucas S."/>
            <person name="Han J."/>
            <person name="Lapidus A."/>
            <person name="Cheng J.-F."/>
            <person name="Goodwin L."/>
            <person name="Pitluck S."/>
            <person name="Peters L."/>
            <person name="Zhang X."/>
            <person name="Detter J.C."/>
            <person name="Han C."/>
            <person name="Tapia R."/>
            <person name="Land M."/>
            <person name="Hauser L."/>
            <person name="Kyrpides N."/>
            <person name="Ivanova N."/>
            <person name="Pagani I."/>
            <person name="Brau L."/>
            <person name="Yates R."/>
            <person name="O'Hara G."/>
            <person name="Rui T."/>
            <person name="Howieson J."/>
            <person name="Reeve W."/>
            <person name="Woyke T."/>
        </authorList>
    </citation>
    <scope>NUCLEOTIDE SEQUENCE [LARGE SCALE GENOMIC DNA]</scope>
    <source>
        <strain evidence="1 2">WSM3557</strain>
    </source>
</reference>
<proteinExistence type="predicted"/>
<dbReference type="STRING" id="864069.MicloDRAFT_00006470"/>
<dbReference type="Proteomes" id="UP000003947">
    <property type="component" value="Unassembled WGS sequence"/>
</dbReference>
<dbReference type="EMBL" id="JH660636">
    <property type="protein sequence ID" value="EIM30744.1"/>
    <property type="molecule type" value="Genomic_DNA"/>
</dbReference>
<name>I4Z3F2_9HYPH</name>
<gene>
    <name evidence="1" type="ORF">MicloDRAFT_00006470</name>
</gene>
<evidence type="ECO:0000313" key="1">
    <source>
        <dbReference type="EMBL" id="EIM30744.1"/>
    </source>
</evidence>
<keyword evidence="2" id="KW-1185">Reference proteome</keyword>
<sequence>MLEPPLVPTSPHEKDGGVDVIAWTSEGMPPPPAFFFGQTASGKNWPGKPVTDHARVFSTAYMLDHMTGNRQYVTLIPYRVLNEAFWKSQSLMHRAILDRLRLPRRALRGLELSMEGVPVDDADNIDVLTQWLGDYIDCAQAA</sequence>
<dbReference type="AlphaFoldDB" id="I4Z3F2"/>
<organism evidence="1 2">
    <name type="scientific">Microvirga lotononidis</name>
    <dbReference type="NCBI Taxonomy" id="864069"/>
    <lineage>
        <taxon>Bacteria</taxon>
        <taxon>Pseudomonadati</taxon>
        <taxon>Pseudomonadota</taxon>
        <taxon>Alphaproteobacteria</taxon>
        <taxon>Hyphomicrobiales</taxon>
        <taxon>Methylobacteriaceae</taxon>
        <taxon>Microvirga</taxon>
    </lineage>
</organism>
<dbReference type="HOGENOM" id="CLU_1813590_0_0_5"/>
<accession>I4Z3F2</accession>
<evidence type="ECO:0000313" key="2">
    <source>
        <dbReference type="Proteomes" id="UP000003947"/>
    </source>
</evidence>